<dbReference type="EMBL" id="JASOOE010000010">
    <property type="protein sequence ID" value="MDK7187503.1"/>
    <property type="molecule type" value="Genomic_DNA"/>
</dbReference>
<protein>
    <submittedName>
        <fullName evidence="2">Uncharacterized protein</fullName>
    </submittedName>
</protein>
<name>A0AAJ1V2V8_9LACT</name>
<dbReference type="Proteomes" id="UP001229251">
    <property type="component" value="Unassembled WGS sequence"/>
</dbReference>
<reference evidence="2" key="1">
    <citation type="submission" date="2023-05" db="EMBL/GenBank/DDBJ databases">
        <title>Cataloging the Phylogenetic Diversity of Human Bladder Bacteria.</title>
        <authorList>
            <person name="Du J."/>
        </authorList>
    </citation>
    <scope>NUCLEOTIDE SEQUENCE</scope>
    <source>
        <strain evidence="2">UMB1231</strain>
    </source>
</reference>
<dbReference type="AlphaFoldDB" id="A0AAJ1V2V8"/>
<evidence type="ECO:0000256" key="1">
    <source>
        <dbReference type="SAM" id="MobiDB-lite"/>
    </source>
</evidence>
<proteinExistence type="predicted"/>
<gene>
    <name evidence="2" type="ORF">QP433_05875</name>
</gene>
<sequence>MNKNKINNWKERLEQKKLREEIMAIEDDEIRLMAIQDNLELFEDDTPNEFNPEAPIYLGKLNEAYGADESENKGGTGGYEVQPLKLHHGSTERPTREQIMAIPDPEKRQLAIQDNMDLFE</sequence>
<dbReference type="RefSeq" id="WP_285065965.1">
    <property type="nucleotide sequence ID" value="NZ_JASOOE010000010.1"/>
</dbReference>
<comment type="caution">
    <text evidence="2">The sequence shown here is derived from an EMBL/GenBank/DDBJ whole genome shotgun (WGS) entry which is preliminary data.</text>
</comment>
<evidence type="ECO:0000313" key="2">
    <source>
        <dbReference type="EMBL" id="MDK7187503.1"/>
    </source>
</evidence>
<evidence type="ECO:0000313" key="3">
    <source>
        <dbReference type="Proteomes" id="UP001229251"/>
    </source>
</evidence>
<accession>A0AAJ1V2V8</accession>
<feature type="region of interest" description="Disordered" evidence="1">
    <location>
        <begin position="67"/>
        <end position="95"/>
    </location>
</feature>
<organism evidence="2 3">
    <name type="scientific">Facklamia hominis</name>
    <dbReference type="NCBI Taxonomy" id="178214"/>
    <lineage>
        <taxon>Bacteria</taxon>
        <taxon>Bacillati</taxon>
        <taxon>Bacillota</taxon>
        <taxon>Bacilli</taxon>
        <taxon>Lactobacillales</taxon>
        <taxon>Aerococcaceae</taxon>
        <taxon>Facklamia</taxon>
    </lineage>
</organism>